<evidence type="ECO:0000313" key="10">
    <source>
        <dbReference type="Proteomes" id="UP000231279"/>
    </source>
</evidence>
<dbReference type="InterPro" id="IPR024943">
    <property type="entry name" value="Enhancer_polycomb"/>
</dbReference>
<feature type="compositionally biased region" description="Polar residues" evidence="7">
    <location>
        <begin position="951"/>
        <end position="968"/>
    </location>
</feature>
<keyword evidence="3 6" id="KW-0805">Transcription regulation</keyword>
<accession>A0A2G9HA85</accession>
<comment type="similarity">
    <text evidence="2 6">Belongs to the enhancer of polycomb family.</text>
</comment>
<dbReference type="InterPro" id="IPR002999">
    <property type="entry name" value="Tudor"/>
</dbReference>
<feature type="compositionally biased region" description="Basic and acidic residues" evidence="7">
    <location>
        <begin position="542"/>
        <end position="553"/>
    </location>
</feature>
<feature type="compositionally biased region" description="Basic and acidic residues" evidence="7">
    <location>
        <begin position="216"/>
        <end position="226"/>
    </location>
</feature>
<feature type="region of interest" description="Disordered" evidence="7">
    <location>
        <begin position="999"/>
        <end position="1024"/>
    </location>
</feature>
<evidence type="ECO:0000256" key="1">
    <source>
        <dbReference type="ARBA" id="ARBA00004123"/>
    </source>
</evidence>
<dbReference type="CDD" id="cd20404">
    <property type="entry name" value="Tudor_Agenet_AtEML-like"/>
    <property type="match status" value="1"/>
</dbReference>
<protein>
    <recommendedName>
        <fullName evidence="6">Enhancer of polycomb-like protein</fullName>
    </recommendedName>
</protein>
<dbReference type="GO" id="GO:0032259">
    <property type="term" value="P:methylation"/>
    <property type="evidence" value="ECO:0007669"/>
    <property type="project" value="UniProtKB-KW"/>
</dbReference>
<comment type="subcellular location">
    <subcellularLocation>
        <location evidence="1 6">Nucleus</location>
    </subcellularLocation>
</comment>
<dbReference type="Gene3D" id="2.30.30.140">
    <property type="match status" value="1"/>
</dbReference>
<dbReference type="GO" id="GO:0006357">
    <property type="term" value="P:regulation of transcription by RNA polymerase II"/>
    <property type="evidence" value="ECO:0007669"/>
    <property type="project" value="InterPro"/>
</dbReference>
<evidence type="ECO:0000259" key="8">
    <source>
        <dbReference type="SMART" id="SM00333"/>
    </source>
</evidence>
<evidence type="ECO:0000256" key="4">
    <source>
        <dbReference type="ARBA" id="ARBA00023163"/>
    </source>
</evidence>
<reference evidence="10" key="1">
    <citation type="journal article" date="2018" name="Gigascience">
        <title>Genome assembly of the Pink Ipe (Handroanthus impetiginosus, Bignoniaceae), a highly valued, ecologically keystone Neotropical timber forest tree.</title>
        <authorList>
            <person name="Silva-Junior O.B."/>
            <person name="Grattapaglia D."/>
            <person name="Novaes E."/>
            <person name="Collevatti R.G."/>
        </authorList>
    </citation>
    <scope>NUCLEOTIDE SEQUENCE [LARGE SCALE GENOMIC DNA]</scope>
    <source>
        <strain evidence="10">cv. UFG-1</strain>
    </source>
</reference>
<feature type="compositionally biased region" description="Polar residues" evidence="7">
    <location>
        <begin position="527"/>
        <end position="541"/>
    </location>
</feature>
<dbReference type="STRING" id="429701.A0A2G9HA85"/>
<feature type="region of interest" description="Disordered" evidence="7">
    <location>
        <begin position="34"/>
        <end position="63"/>
    </location>
</feature>
<feature type="compositionally biased region" description="Polar residues" evidence="7">
    <location>
        <begin position="176"/>
        <end position="192"/>
    </location>
</feature>
<dbReference type="InterPro" id="IPR019542">
    <property type="entry name" value="Enhancer_polycomb-like_N"/>
</dbReference>
<feature type="region of interest" description="Disordered" evidence="7">
    <location>
        <begin position="340"/>
        <end position="378"/>
    </location>
</feature>
<evidence type="ECO:0000256" key="7">
    <source>
        <dbReference type="SAM" id="MobiDB-lite"/>
    </source>
</evidence>
<feature type="region of interest" description="Disordered" evidence="7">
    <location>
        <begin position="509"/>
        <end position="553"/>
    </location>
</feature>
<dbReference type="Proteomes" id="UP000231279">
    <property type="component" value="Unassembled WGS sequence"/>
</dbReference>
<organism evidence="9 10">
    <name type="scientific">Handroanthus impetiginosus</name>
    <dbReference type="NCBI Taxonomy" id="429701"/>
    <lineage>
        <taxon>Eukaryota</taxon>
        <taxon>Viridiplantae</taxon>
        <taxon>Streptophyta</taxon>
        <taxon>Embryophyta</taxon>
        <taxon>Tracheophyta</taxon>
        <taxon>Spermatophyta</taxon>
        <taxon>Magnoliopsida</taxon>
        <taxon>eudicotyledons</taxon>
        <taxon>Gunneridae</taxon>
        <taxon>Pentapetalae</taxon>
        <taxon>asterids</taxon>
        <taxon>lamiids</taxon>
        <taxon>Lamiales</taxon>
        <taxon>Bignoniaceae</taxon>
        <taxon>Crescentiina</taxon>
        <taxon>Tabebuia alliance</taxon>
        <taxon>Handroanthus</taxon>
    </lineage>
</organism>
<comment type="caution">
    <text evidence="9">The sequence shown here is derived from an EMBL/GenBank/DDBJ whole genome shotgun (WGS) entry which is preliminary data.</text>
</comment>
<evidence type="ECO:0000313" key="9">
    <source>
        <dbReference type="EMBL" id="PIN14210.1"/>
    </source>
</evidence>
<evidence type="ECO:0000256" key="3">
    <source>
        <dbReference type="ARBA" id="ARBA00023015"/>
    </source>
</evidence>
<feature type="compositionally biased region" description="Polar residues" evidence="7">
    <location>
        <begin position="201"/>
        <end position="211"/>
    </location>
</feature>
<feature type="compositionally biased region" description="Basic and acidic residues" evidence="7">
    <location>
        <begin position="124"/>
        <end position="136"/>
    </location>
</feature>
<feature type="domain" description="Tudor" evidence="8">
    <location>
        <begin position="394"/>
        <end position="452"/>
    </location>
</feature>
<gene>
    <name evidence="9" type="ORF">CDL12_13164</name>
</gene>
<sequence>MENSTKKSGGAEIPRRNRSLDLKSLYESKFSVVAGSKKKVSDKNDQEDVKKKKRKSRKEVPLSCFESDVKRSRKDDEVGVKSELGFIQKSSDSSKGLHGISLALGDNGSCFNIPKRPRGTMGRKKMETNRGSDPLRHPNSVNHLGVFKAEVTESQDEAGPSKQLDQLVTIHPGNDGVSNSKSAGKVNGANSKLKQKKDSKPTLNSSSSNIKLKQKVGADEVKEYRSDQSGSVKHVVEECNPIVDNEDTLPRKCGSNSKKKKNLVVDRAGAEASTKKCEPSVGSSVSDSRFIDFLDDDDDDEENLEQNAARMLSSRFDPSCTGFSSKRTSSVSQTAEGLSFSVSSAQSEQAKSLGGGETAEDNSRALRPRREDKGNGVSRKRRHFYEILPRDLDPHWVLKRRIKVFWPLDESWYYGIVEDYHSETKLHHIKYDDRDEEWVNLQEEKFKLLLLPSEVPHKSNSRKRSRGDKGLQTGRTVSPADDDSCTGNYLDSEPIASWLASQSQRIKALPKSLKRRRTSQKHLPLVSSLSSEKTDSSNGNVDHSKVTRNKPDGESAVADYLLVHRTDGKSNVGTTSRYQSDKYMVYVRRKYRKKSESSSSVSTDVKACETAPWTSGRLAPVTISLSTTKEGKFCYGCLDSDKQVWSFDDEGALRLNDVLLESKEFRLQISLPVLPLLEFSCGIWVSWLLHDIFMLQHGVLMTTSPSVFLEMLFVDSNLGLRCLLFEGCLQQALAFVFSVLIVFSQSHEQWTDDMKLPVTSIRFQLSSVQDQRKQHVFAFYSFSRLKRSKWLYLESKVLQHCHLIKQLPVSECTYDNIKELECRSFQQCKHRSSNEGFKKNNVPCILPRGVLSEARKTRTSQTAFSFTAKPGKVPQFALSFSAAPTFFLTLHLQLLMEHSFACINCQHLDALRSSERSENGAKTVAECAQFGPRAVAVQDLTTGHEIRNLDTDSSGKLQKGNPDNDQSTCRFKEFTEIAPVIAQSHRSESSKEAHEQIVVSVPTTVPTHITSPTSNRRSDSSSGGMLVEVPSYEQVDMPFDRKSCISKLTSDLRWNIHDGFVHNSNPGAHVSSWQRGKSSLISSPHGHHSYVWPDEKPNFMSDGFSNGPKKLRTQVQYTLPFVGHDFSAKQKIPSSRSLSCKRIRRASLKRISEGSGNNQKSLESLTCIANVLVTDWDNGWRECGAHIVLEVADHNEWRLAVKVSGVTKYLYKVKHILQPGSTNRYSHAMMWKGGKDWVLEFPDRSQWMLFKEMHEECYNRNIRAASVKNIPIPGVHLVEEGDDYGTEVPFVRNPIKYFRQVQTDVDMAMDPSHTLYDMDSDDERWLMANRNCTDEHKYEEISEEFLEKALDMFEKVSYAQRRDNFTDTEIAELVTGRGSVEAAKVIYEHWRRKREKMGMPLIRHLQPPLWERYQQQLKEWEHSVARGNSLGRHGKVPSPEKPAMFAFCLKPRGLEVPNKGSKQRSHRKFPVSVQHNASSADPDSLVYGRRSNGHAYVDEKLLYTTRIHDFFDVSPSLHASTRVFSPRDRHFSLSNDFSDWKGSPKFYKNKPKKLGSYPSFHNQQMIAYNQRTTSGNRNGVHHWNSRLPELPSQRPYYFETPHRKGVEQFNSSDIHEFQLRDASSAAHHAANMAKLKRERAQKLLYRADLAIHKLSSSGFFDS</sequence>
<evidence type="ECO:0000256" key="5">
    <source>
        <dbReference type="ARBA" id="ARBA00023242"/>
    </source>
</evidence>
<keyword evidence="4 6" id="KW-0804">Transcription</keyword>
<dbReference type="GO" id="GO:0005634">
    <property type="term" value="C:nucleus"/>
    <property type="evidence" value="ECO:0007669"/>
    <property type="project" value="UniProtKB-SubCell"/>
</dbReference>
<feature type="compositionally biased region" description="Basic and acidic residues" evidence="7">
    <location>
        <begin position="361"/>
        <end position="374"/>
    </location>
</feature>
<keyword evidence="10" id="KW-1185">Reference proteome</keyword>
<feature type="compositionally biased region" description="Basic and acidic residues" evidence="7">
    <location>
        <begin position="39"/>
        <end position="50"/>
    </location>
</feature>
<feature type="region of interest" description="Disordered" evidence="7">
    <location>
        <begin position="457"/>
        <end position="488"/>
    </location>
</feature>
<dbReference type="SMART" id="SM00333">
    <property type="entry name" value="TUDOR"/>
    <property type="match status" value="1"/>
</dbReference>
<evidence type="ECO:0000256" key="6">
    <source>
        <dbReference type="RuleBase" id="RU361124"/>
    </source>
</evidence>
<feature type="region of interest" description="Disordered" evidence="7">
    <location>
        <begin position="106"/>
        <end position="232"/>
    </location>
</feature>
<dbReference type="Pfam" id="PF10513">
    <property type="entry name" value="EPL1"/>
    <property type="match status" value="1"/>
</dbReference>
<feature type="compositionally biased region" description="Polar residues" evidence="7">
    <location>
        <begin position="340"/>
        <end position="350"/>
    </location>
</feature>
<dbReference type="OrthoDB" id="435275at2759"/>
<dbReference type="EMBL" id="NKXS01002327">
    <property type="protein sequence ID" value="PIN14210.1"/>
    <property type="molecule type" value="Genomic_DNA"/>
</dbReference>
<proteinExistence type="inferred from homology"/>
<dbReference type="GO" id="GO:0035267">
    <property type="term" value="C:NuA4 histone acetyltransferase complex"/>
    <property type="evidence" value="ECO:0007669"/>
    <property type="project" value="InterPro"/>
</dbReference>
<keyword evidence="5 6" id="KW-0539">Nucleus</keyword>
<name>A0A2G9HA85_9LAMI</name>
<keyword evidence="9" id="KW-0808">Transferase</keyword>
<dbReference type="GO" id="GO:0008168">
    <property type="term" value="F:methyltransferase activity"/>
    <property type="evidence" value="ECO:0007669"/>
    <property type="project" value="UniProtKB-KW"/>
</dbReference>
<keyword evidence="9" id="KW-0489">Methyltransferase</keyword>
<dbReference type="PANTHER" id="PTHR14898">
    <property type="entry name" value="ENHANCER OF POLYCOMB"/>
    <property type="match status" value="1"/>
</dbReference>
<evidence type="ECO:0000256" key="2">
    <source>
        <dbReference type="ARBA" id="ARBA00008035"/>
    </source>
</evidence>
<feature type="region of interest" description="Disordered" evidence="7">
    <location>
        <begin position="946"/>
        <end position="968"/>
    </location>
</feature>